<dbReference type="AlphaFoldDB" id="A0A240UDF8"/>
<keyword evidence="2" id="KW-1185">Reference proteome</keyword>
<protein>
    <recommendedName>
        <fullName evidence="3">Zinc ribbon domain-containing protein</fullName>
    </recommendedName>
</protein>
<dbReference type="InterPro" id="IPR027417">
    <property type="entry name" value="P-loop_NTPase"/>
</dbReference>
<dbReference type="EMBL" id="CP021366">
    <property type="protein sequence ID" value="ART59125.1"/>
    <property type="molecule type" value="Genomic_DNA"/>
</dbReference>
<gene>
    <name evidence="1" type="ORF">CBP36_09925</name>
</gene>
<dbReference type="Proteomes" id="UP000194440">
    <property type="component" value="Chromosome"/>
</dbReference>
<evidence type="ECO:0000313" key="1">
    <source>
        <dbReference type="EMBL" id="ART59125.1"/>
    </source>
</evidence>
<accession>A0A240UDF8</accession>
<dbReference type="RefSeq" id="WP_086927305.1">
    <property type="nucleotide sequence ID" value="NZ_CP021362.1"/>
</dbReference>
<dbReference type="SUPFAM" id="SSF52540">
    <property type="entry name" value="P-loop containing nucleoside triphosphate hydrolases"/>
    <property type="match status" value="1"/>
</dbReference>
<organism evidence="1 2">
    <name type="scientific">Acidovorax carolinensis</name>
    <dbReference type="NCBI Taxonomy" id="553814"/>
    <lineage>
        <taxon>Bacteria</taxon>
        <taxon>Pseudomonadati</taxon>
        <taxon>Pseudomonadota</taxon>
        <taxon>Betaproteobacteria</taxon>
        <taxon>Burkholderiales</taxon>
        <taxon>Comamonadaceae</taxon>
        <taxon>Acidovorax</taxon>
    </lineage>
</organism>
<dbReference type="KEGG" id="acip:CBP36_09925"/>
<evidence type="ECO:0008006" key="3">
    <source>
        <dbReference type="Google" id="ProtNLM"/>
    </source>
</evidence>
<name>A0A240UDF8_9BURK</name>
<evidence type="ECO:0000313" key="2">
    <source>
        <dbReference type="Proteomes" id="UP000194440"/>
    </source>
</evidence>
<proteinExistence type="predicted"/>
<sequence>MTTQATASADELSATLQQRADYIPLEDLLSETASTGSLFSTIISELTNRALRTIVGPRGCGKTHMMRFAWLNCRDAASKPFAVFSSFQRYFRLEPLLSSNAGATQLFHSWVLARVLISAHESAQAWTPAISSADKVFEEQGYPPDKLHALAARLERNQPLDDALNAFSDSLSIDRTKSVIDKLRETAERKYTVLLLDDAAMTLTPDYLVEFLDIVRSLKSATIAPKVSVYPGTTEASPRFHQGQDATAIPAWISVENDEYDAIMGDIASVRVKGLEAIPEEVTALLRFAAFGIPRAYLTMLEDYQRGGFKTAQQGFNRIIVDHLSARLAEFRTLGKKIPKLEILVAAGETFVGNVAKELKDYNVQLLARGEKGLAYGIRVDELVPLLERTLNLLIEAGLIYNDGDVKHGGNRIYRKYIPHTTLLLSNGTFTGHKGSLKESLDGIRNKSTKHPLRKSLESVVGENFVAGLNLALPKCANCSERRLTDNQRFCHNCAHQLVDASTFNLCLDTSITEVPGLTDWQRKQIKDNLPFFKTIRDYLAKQDPAAELLTVSGFGKSRTARIVDVLNSFVDDYLS</sequence>
<dbReference type="OrthoDB" id="7788065at2"/>
<dbReference type="KEGG" id="acis:CBP35_09000"/>
<reference evidence="1" key="1">
    <citation type="submission" date="2017-05" db="EMBL/GenBank/DDBJ databases">
        <title>Polyphasic characterization of four soil-derived phenanthrene-degrading Acidovorax strains and proposal of Acidovorax phenanthrenivorans sp. nov.</title>
        <authorList>
            <person name="Singleton D."/>
            <person name="Lee J."/>
            <person name="Dickey A.N."/>
            <person name="Stroud A."/>
            <person name="Scholl E.H."/>
            <person name="Wright F.A."/>
            <person name="Aitken M.D."/>
        </authorList>
    </citation>
    <scope>NUCLEOTIDE SEQUENCE</scope>
    <source>
        <strain evidence="1">P4</strain>
    </source>
</reference>